<dbReference type="AlphaFoldDB" id="A0A517SYJ9"/>
<dbReference type="Proteomes" id="UP000315003">
    <property type="component" value="Chromosome"/>
</dbReference>
<evidence type="ECO:0000313" key="2">
    <source>
        <dbReference type="EMBL" id="QDT61220.1"/>
    </source>
</evidence>
<sequence length="46" mass="5020">MVQRKGKGMDNGTDCDWETCSQAKPEPAQVQSAQILAIMSFCEQGT</sequence>
<organism evidence="2 3">
    <name type="scientific">Stieleria bergensis</name>
    <dbReference type="NCBI Taxonomy" id="2528025"/>
    <lineage>
        <taxon>Bacteria</taxon>
        <taxon>Pseudomonadati</taxon>
        <taxon>Planctomycetota</taxon>
        <taxon>Planctomycetia</taxon>
        <taxon>Pirellulales</taxon>
        <taxon>Pirellulaceae</taxon>
        <taxon>Stieleria</taxon>
    </lineage>
</organism>
<accession>A0A517SYJ9</accession>
<reference evidence="2 3" key="1">
    <citation type="submission" date="2019-02" db="EMBL/GenBank/DDBJ databases">
        <title>Deep-cultivation of Planctomycetes and their phenomic and genomic characterization uncovers novel biology.</title>
        <authorList>
            <person name="Wiegand S."/>
            <person name="Jogler M."/>
            <person name="Boedeker C."/>
            <person name="Pinto D."/>
            <person name="Vollmers J."/>
            <person name="Rivas-Marin E."/>
            <person name="Kohn T."/>
            <person name="Peeters S.H."/>
            <person name="Heuer A."/>
            <person name="Rast P."/>
            <person name="Oberbeckmann S."/>
            <person name="Bunk B."/>
            <person name="Jeske O."/>
            <person name="Meyerdierks A."/>
            <person name="Storesund J.E."/>
            <person name="Kallscheuer N."/>
            <person name="Luecker S."/>
            <person name="Lage O.M."/>
            <person name="Pohl T."/>
            <person name="Merkel B.J."/>
            <person name="Hornburger P."/>
            <person name="Mueller R.-W."/>
            <person name="Bruemmer F."/>
            <person name="Labrenz M."/>
            <person name="Spormann A.M."/>
            <person name="Op den Camp H."/>
            <person name="Overmann J."/>
            <person name="Amann R."/>
            <person name="Jetten M.S.M."/>
            <person name="Mascher T."/>
            <person name="Medema M.H."/>
            <person name="Devos D.P."/>
            <person name="Kaster A.-K."/>
            <person name="Ovreas L."/>
            <person name="Rohde M."/>
            <person name="Galperin M.Y."/>
            <person name="Jogler C."/>
        </authorList>
    </citation>
    <scope>NUCLEOTIDE SEQUENCE [LARGE SCALE GENOMIC DNA]</scope>
    <source>
        <strain evidence="2 3">SV_7m_r</strain>
    </source>
</reference>
<proteinExistence type="predicted"/>
<protein>
    <submittedName>
        <fullName evidence="2">Uncharacterized protein</fullName>
    </submittedName>
</protein>
<gene>
    <name evidence="2" type="ORF">SV7mr_37540</name>
</gene>
<name>A0A517SYJ9_9BACT</name>
<evidence type="ECO:0000256" key="1">
    <source>
        <dbReference type="SAM" id="MobiDB-lite"/>
    </source>
</evidence>
<feature type="region of interest" description="Disordered" evidence="1">
    <location>
        <begin position="1"/>
        <end position="26"/>
    </location>
</feature>
<evidence type="ECO:0000313" key="3">
    <source>
        <dbReference type="Proteomes" id="UP000315003"/>
    </source>
</evidence>
<keyword evidence="3" id="KW-1185">Reference proteome</keyword>
<dbReference type="EMBL" id="CP036272">
    <property type="protein sequence ID" value="QDT61220.1"/>
    <property type="molecule type" value="Genomic_DNA"/>
</dbReference>